<dbReference type="Gene3D" id="1.10.357.10">
    <property type="entry name" value="Tetracycline Repressor, domain 2"/>
    <property type="match status" value="1"/>
</dbReference>
<dbReference type="RefSeq" id="WP_188106679.1">
    <property type="nucleotide sequence ID" value="NZ_JAANIH010000061.1"/>
</dbReference>
<dbReference type="EMBL" id="JAATTO010000108">
    <property type="protein sequence ID" value="MBC9984353.1"/>
    <property type="molecule type" value="Genomic_DNA"/>
</dbReference>
<dbReference type="PANTHER" id="PTHR30055">
    <property type="entry name" value="HTH-TYPE TRANSCRIPTIONAL REGULATOR RUTR"/>
    <property type="match status" value="1"/>
</dbReference>
<organism evidence="6 7">
    <name type="scientific">Bradyrhizobium campsiandrae</name>
    <dbReference type="NCBI Taxonomy" id="1729892"/>
    <lineage>
        <taxon>Bacteria</taxon>
        <taxon>Pseudomonadati</taxon>
        <taxon>Pseudomonadota</taxon>
        <taxon>Alphaproteobacteria</taxon>
        <taxon>Hyphomicrobiales</taxon>
        <taxon>Nitrobacteraceae</taxon>
        <taxon>Bradyrhizobium</taxon>
    </lineage>
</organism>
<dbReference type="PRINTS" id="PR00455">
    <property type="entry name" value="HTHTETR"/>
</dbReference>
<sequence>MKRVAIARGASWEARVSTGAMCARIFERHNETIRVRNPNIGVAKLARIIEATLRLGNRRGFHATSLRDLSKASGVSMGALYSYFDSKAALLSMILGEFMPTVTSILVDVSPEVRSDARRHLAWLIDTHVRLSEAMLPWFVFAFMEAKAFPRAERHIAVETEAQTEGIFADVIRRGVKDGVFAVSDADLAATLIKPLLQDWYLKRGKYRNRGTSIEAYVAAVTEMLAMGLGIQERAQTRVLAS</sequence>
<keyword evidence="1" id="KW-0805">Transcription regulation</keyword>
<dbReference type="Pfam" id="PF17932">
    <property type="entry name" value="TetR_C_24"/>
    <property type="match status" value="1"/>
</dbReference>
<protein>
    <submittedName>
        <fullName evidence="6">TetR/AcrR family transcriptional regulator</fullName>
    </submittedName>
</protein>
<dbReference type="SUPFAM" id="SSF48498">
    <property type="entry name" value="Tetracyclin repressor-like, C-terminal domain"/>
    <property type="match status" value="1"/>
</dbReference>
<reference evidence="6 7" key="1">
    <citation type="journal article" date="2020" name="Arch. Microbiol.">
        <title>Bradyrhizobium campsiandrae sp. nov., a nitrogen-fixing bacterial strain isolated from a native leguminous tree from the Amazon adapted to flooded conditions.</title>
        <authorList>
            <person name="Cabral Michel D."/>
            <person name="Martins da Costa E."/>
            <person name="Azarias Guimaraes A."/>
            <person name="Soares de Carvalho T."/>
            <person name="Santos de Castro Caputo P."/>
            <person name="Willems A."/>
            <person name="de Souza Moreira F.M."/>
        </authorList>
    </citation>
    <scope>NUCLEOTIDE SEQUENCE [LARGE SCALE GENOMIC DNA]</scope>
    <source>
        <strain evidence="7">INPA 384B</strain>
    </source>
</reference>
<dbReference type="InterPro" id="IPR001647">
    <property type="entry name" value="HTH_TetR"/>
</dbReference>
<keyword evidence="2 4" id="KW-0238">DNA-binding</keyword>
<dbReference type="InterPro" id="IPR036271">
    <property type="entry name" value="Tet_transcr_reg_TetR-rel_C_sf"/>
</dbReference>
<keyword evidence="7" id="KW-1185">Reference proteome</keyword>
<dbReference type="PANTHER" id="PTHR30055:SF240">
    <property type="entry name" value="HTH-TYPE TRANSCRIPTIONAL REGULATOR ACRR"/>
    <property type="match status" value="1"/>
</dbReference>
<dbReference type="InterPro" id="IPR041490">
    <property type="entry name" value="KstR2_TetR_C"/>
</dbReference>
<dbReference type="PROSITE" id="PS50977">
    <property type="entry name" value="HTH_TETR_2"/>
    <property type="match status" value="1"/>
</dbReference>
<evidence type="ECO:0000256" key="3">
    <source>
        <dbReference type="ARBA" id="ARBA00023163"/>
    </source>
</evidence>
<evidence type="ECO:0000256" key="1">
    <source>
        <dbReference type="ARBA" id="ARBA00023015"/>
    </source>
</evidence>
<evidence type="ECO:0000256" key="4">
    <source>
        <dbReference type="PROSITE-ProRule" id="PRU00335"/>
    </source>
</evidence>
<dbReference type="Pfam" id="PF00440">
    <property type="entry name" value="TetR_N"/>
    <property type="match status" value="1"/>
</dbReference>
<proteinExistence type="predicted"/>
<accession>A0ABR7UJR6</accession>
<comment type="caution">
    <text evidence="6">The sequence shown here is derived from an EMBL/GenBank/DDBJ whole genome shotgun (WGS) entry which is preliminary data.</text>
</comment>
<dbReference type="InterPro" id="IPR023772">
    <property type="entry name" value="DNA-bd_HTH_TetR-type_CS"/>
</dbReference>
<evidence type="ECO:0000259" key="5">
    <source>
        <dbReference type="PROSITE" id="PS50977"/>
    </source>
</evidence>
<evidence type="ECO:0000313" key="6">
    <source>
        <dbReference type="EMBL" id="MBC9984353.1"/>
    </source>
</evidence>
<feature type="DNA-binding region" description="H-T-H motif" evidence="4">
    <location>
        <begin position="65"/>
        <end position="84"/>
    </location>
</feature>
<dbReference type="InterPro" id="IPR050109">
    <property type="entry name" value="HTH-type_TetR-like_transc_reg"/>
</dbReference>
<evidence type="ECO:0000313" key="7">
    <source>
        <dbReference type="Proteomes" id="UP000639516"/>
    </source>
</evidence>
<gene>
    <name evidence="6" type="ORF">HA482_39925</name>
</gene>
<name>A0ABR7UJR6_9BRAD</name>
<dbReference type="InterPro" id="IPR009057">
    <property type="entry name" value="Homeodomain-like_sf"/>
</dbReference>
<dbReference type="SUPFAM" id="SSF46689">
    <property type="entry name" value="Homeodomain-like"/>
    <property type="match status" value="1"/>
</dbReference>
<dbReference type="PROSITE" id="PS01081">
    <property type="entry name" value="HTH_TETR_1"/>
    <property type="match status" value="1"/>
</dbReference>
<evidence type="ECO:0000256" key="2">
    <source>
        <dbReference type="ARBA" id="ARBA00023125"/>
    </source>
</evidence>
<dbReference type="Gene3D" id="1.10.10.60">
    <property type="entry name" value="Homeodomain-like"/>
    <property type="match status" value="1"/>
</dbReference>
<dbReference type="Proteomes" id="UP000639516">
    <property type="component" value="Unassembled WGS sequence"/>
</dbReference>
<feature type="domain" description="HTH tetR-type" evidence="5">
    <location>
        <begin position="42"/>
        <end position="102"/>
    </location>
</feature>
<keyword evidence="3" id="KW-0804">Transcription</keyword>